<dbReference type="InterPro" id="IPR023750">
    <property type="entry name" value="RbsD-like_sf"/>
</dbReference>
<name>A0A221WBM7_9PSEU</name>
<organism evidence="7 8">
    <name type="scientific">Actinoalloteichus hoggarensis</name>
    <dbReference type="NCBI Taxonomy" id="1470176"/>
    <lineage>
        <taxon>Bacteria</taxon>
        <taxon>Bacillati</taxon>
        <taxon>Actinomycetota</taxon>
        <taxon>Actinomycetes</taxon>
        <taxon>Pseudonocardiales</taxon>
        <taxon>Pseudonocardiaceae</taxon>
        <taxon>Actinoalloteichus</taxon>
    </lineage>
</organism>
<evidence type="ECO:0000256" key="4">
    <source>
        <dbReference type="ARBA" id="ARBA00023235"/>
    </source>
</evidence>
<keyword evidence="4 6" id="KW-0413">Isomerase</keyword>
<evidence type="ECO:0000256" key="2">
    <source>
        <dbReference type="ARBA" id="ARBA00012862"/>
    </source>
</evidence>
<evidence type="ECO:0000313" key="8">
    <source>
        <dbReference type="Proteomes" id="UP000204221"/>
    </source>
</evidence>
<comment type="subunit">
    <text evidence="6">Homodecamer.</text>
</comment>
<keyword evidence="8" id="KW-1185">Reference proteome</keyword>
<dbReference type="InterPro" id="IPR023064">
    <property type="entry name" value="D-ribose_pyranase"/>
</dbReference>
<evidence type="ECO:0000256" key="1">
    <source>
        <dbReference type="ARBA" id="ARBA00000223"/>
    </source>
</evidence>
<dbReference type="KEGG" id="ahg:AHOG_27835"/>
<comment type="catalytic activity">
    <reaction evidence="1 6">
        <text>beta-D-ribopyranose = beta-D-ribofuranose</text>
        <dbReference type="Rhea" id="RHEA:25432"/>
        <dbReference type="ChEBI" id="CHEBI:27476"/>
        <dbReference type="ChEBI" id="CHEBI:47002"/>
        <dbReference type="EC" id="5.4.99.62"/>
    </reaction>
</comment>
<dbReference type="OrthoDB" id="9805009at2"/>
<dbReference type="Gene3D" id="3.40.1650.10">
    <property type="entry name" value="RbsD-like domain"/>
    <property type="match status" value="1"/>
</dbReference>
<gene>
    <name evidence="6 7" type="primary">rbsD</name>
    <name evidence="7" type="ORF">AHOG_27835</name>
</gene>
<evidence type="ECO:0000256" key="3">
    <source>
        <dbReference type="ARBA" id="ARBA00022490"/>
    </source>
</evidence>
<feature type="binding site" evidence="6">
    <location>
        <position position="96"/>
    </location>
    <ligand>
        <name>substrate</name>
    </ligand>
</feature>
<feature type="active site" description="Proton donor" evidence="6">
    <location>
        <position position="20"/>
    </location>
</feature>
<accession>A0A221WBM7</accession>
<dbReference type="GO" id="GO:0005829">
    <property type="term" value="C:cytosol"/>
    <property type="evidence" value="ECO:0007669"/>
    <property type="project" value="TreeGrafter"/>
</dbReference>
<evidence type="ECO:0000256" key="5">
    <source>
        <dbReference type="ARBA" id="ARBA00023277"/>
    </source>
</evidence>
<dbReference type="InterPro" id="IPR007721">
    <property type="entry name" value="RbsD_FucU"/>
</dbReference>
<proteinExistence type="inferred from homology"/>
<feature type="binding site" evidence="6">
    <location>
        <begin position="118"/>
        <end position="120"/>
    </location>
    <ligand>
        <name>substrate</name>
    </ligand>
</feature>
<dbReference type="UniPathway" id="UPA00916">
    <property type="reaction ID" value="UER00888"/>
</dbReference>
<comment type="similarity">
    <text evidence="6">Belongs to the RbsD / FucU family. RbsD subfamily.</text>
</comment>
<dbReference type="Proteomes" id="UP000204221">
    <property type="component" value="Chromosome"/>
</dbReference>
<comment type="subcellular location">
    <subcellularLocation>
        <location evidence="6">Cytoplasm</location>
    </subcellularLocation>
</comment>
<comment type="pathway">
    <text evidence="6">Carbohydrate metabolism; D-ribose degradation; D-ribose 5-phosphate from beta-D-ribopyranose: step 1/2.</text>
</comment>
<dbReference type="EMBL" id="CP022521">
    <property type="protein sequence ID" value="ASO23164.1"/>
    <property type="molecule type" value="Genomic_DNA"/>
</dbReference>
<dbReference type="HAMAP" id="MF_01661">
    <property type="entry name" value="D_rib_pyranase"/>
    <property type="match status" value="1"/>
</dbReference>
<keyword evidence="5 6" id="KW-0119">Carbohydrate metabolism</keyword>
<protein>
    <recommendedName>
        <fullName evidence="2 6">D-ribose pyranase</fullName>
        <ecNumber evidence="2 6">5.4.99.62</ecNumber>
    </recommendedName>
</protein>
<dbReference type="NCBIfam" id="NF008761">
    <property type="entry name" value="PRK11797.1"/>
    <property type="match status" value="1"/>
</dbReference>
<feature type="binding site" evidence="6">
    <location>
        <position position="28"/>
    </location>
    <ligand>
        <name>substrate</name>
    </ligand>
</feature>
<dbReference type="GO" id="GO:0062193">
    <property type="term" value="F:D-ribose pyranase activity"/>
    <property type="evidence" value="ECO:0007669"/>
    <property type="project" value="UniProtKB-EC"/>
</dbReference>
<evidence type="ECO:0000256" key="6">
    <source>
        <dbReference type="HAMAP-Rule" id="MF_01661"/>
    </source>
</evidence>
<dbReference type="GO" id="GO:0019303">
    <property type="term" value="P:D-ribose catabolic process"/>
    <property type="evidence" value="ECO:0007669"/>
    <property type="project" value="UniProtKB-UniRule"/>
</dbReference>
<sequence length="129" mass="13666">MKRGGILHAGLSGALARLGHTDQVVVADCGLPIPEGPELIDLAFRFGVPSFLEVVDGLLAEAVFESALVAGEVDDGNPEIAKALVERVGEPKRVQHEELKSLVAQSRLVIRTGEATPYANVILRCGVPF</sequence>
<dbReference type="PANTHER" id="PTHR37831">
    <property type="entry name" value="D-RIBOSE PYRANASE"/>
    <property type="match status" value="1"/>
</dbReference>
<evidence type="ECO:0000313" key="7">
    <source>
        <dbReference type="EMBL" id="ASO23164.1"/>
    </source>
</evidence>
<comment type="function">
    <text evidence="6">Catalyzes the interconversion of beta-pyran and beta-furan forms of D-ribose.</text>
</comment>
<dbReference type="AlphaFoldDB" id="A0A221WBM7"/>
<reference evidence="7 8" key="1">
    <citation type="submission" date="2017-07" db="EMBL/GenBank/DDBJ databases">
        <title>Complete genome sequence of Actinoalloteichus hoggarensis DSM 45943, type strain of Actinoalloteichus hoggarensis.</title>
        <authorList>
            <person name="Ruckert C."/>
            <person name="Nouioui I."/>
            <person name="Willmese J."/>
            <person name="van Wezel G."/>
            <person name="Klenk H.-P."/>
            <person name="Kalinowski J."/>
            <person name="Zotchev S.B."/>
        </authorList>
    </citation>
    <scope>NUCLEOTIDE SEQUENCE [LARGE SCALE GENOMIC DNA]</scope>
    <source>
        <strain evidence="7 8">DSM 45943</strain>
    </source>
</reference>
<dbReference type="RefSeq" id="WP_093943976.1">
    <property type="nucleotide sequence ID" value="NZ_CP022521.1"/>
</dbReference>
<dbReference type="Pfam" id="PF05025">
    <property type="entry name" value="RbsD_FucU"/>
    <property type="match status" value="1"/>
</dbReference>
<dbReference type="GO" id="GO:0048029">
    <property type="term" value="F:monosaccharide binding"/>
    <property type="evidence" value="ECO:0007669"/>
    <property type="project" value="InterPro"/>
</dbReference>
<dbReference type="SUPFAM" id="SSF102546">
    <property type="entry name" value="RbsD-like"/>
    <property type="match status" value="1"/>
</dbReference>
<dbReference type="GO" id="GO:0016872">
    <property type="term" value="F:intramolecular lyase activity"/>
    <property type="evidence" value="ECO:0007669"/>
    <property type="project" value="UniProtKB-UniRule"/>
</dbReference>
<keyword evidence="3 6" id="KW-0963">Cytoplasm</keyword>
<dbReference type="EC" id="5.4.99.62" evidence="2 6"/>
<dbReference type="PANTHER" id="PTHR37831:SF1">
    <property type="entry name" value="D-RIBOSE PYRANASE"/>
    <property type="match status" value="1"/>
</dbReference>